<evidence type="ECO:0000259" key="1">
    <source>
        <dbReference type="Pfam" id="PF14214"/>
    </source>
</evidence>
<accession>A0AAV3P2K2</accession>
<sequence>MRSELYQGIVDSVMAGESRGSELGQQIILLASFIGDPRDMRRRYLDAMALVQRFGKRNLFITITCNLEWNEIQEEIVPGQHSHFRPDLTTRVFQAKL</sequence>
<dbReference type="PANTHER" id="PTHR45786">
    <property type="entry name" value="DNA BINDING PROTEIN-LIKE"/>
    <property type="match status" value="1"/>
</dbReference>
<gene>
    <name evidence="2" type="ORF">LIER_05911</name>
</gene>
<keyword evidence="3" id="KW-1185">Reference proteome</keyword>
<dbReference type="Proteomes" id="UP001454036">
    <property type="component" value="Unassembled WGS sequence"/>
</dbReference>
<protein>
    <recommendedName>
        <fullName evidence="1">Helitron helicase-like domain-containing protein</fullName>
    </recommendedName>
</protein>
<proteinExistence type="predicted"/>
<evidence type="ECO:0000313" key="3">
    <source>
        <dbReference type="Proteomes" id="UP001454036"/>
    </source>
</evidence>
<evidence type="ECO:0000313" key="2">
    <source>
        <dbReference type="EMBL" id="GAA0145809.1"/>
    </source>
</evidence>
<dbReference type="EMBL" id="BAABME010000834">
    <property type="protein sequence ID" value="GAA0145809.1"/>
    <property type="molecule type" value="Genomic_DNA"/>
</dbReference>
<dbReference type="AlphaFoldDB" id="A0AAV3P2K2"/>
<dbReference type="PANTHER" id="PTHR45786:SF75">
    <property type="entry name" value="ATP-DEPENDENT DNA HELICASE"/>
    <property type="match status" value="1"/>
</dbReference>
<organism evidence="2 3">
    <name type="scientific">Lithospermum erythrorhizon</name>
    <name type="common">Purple gromwell</name>
    <name type="synonym">Lithospermum officinale var. erythrorhizon</name>
    <dbReference type="NCBI Taxonomy" id="34254"/>
    <lineage>
        <taxon>Eukaryota</taxon>
        <taxon>Viridiplantae</taxon>
        <taxon>Streptophyta</taxon>
        <taxon>Embryophyta</taxon>
        <taxon>Tracheophyta</taxon>
        <taxon>Spermatophyta</taxon>
        <taxon>Magnoliopsida</taxon>
        <taxon>eudicotyledons</taxon>
        <taxon>Gunneridae</taxon>
        <taxon>Pentapetalae</taxon>
        <taxon>asterids</taxon>
        <taxon>lamiids</taxon>
        <taxon>Boraginales</taxon>
        <taxon>Boraginaceae</taxon>
        <taxon>Boraginoideae</taxon>
        <taxon>Lithospermeae</taxon>
        <taxon>Lithospermum</taxon>
    </lineage>
</organism>
<comment type="caution">
    <text evidence="2">The sequence shown here is derived from an EMBL/GenBank/DDBJ whole genome shotgun (WGS) entry which is preliminary data.</text>
</comment>
<feature type="domain" description="Helitron helicase-like" evidence="1">
    <location>
        <begin position="3"/>
        <end position="97"/>
    </location>
</feature>
<dbReference type="InterPro" id="IPR025476">
    <property type="entry name" value="Helitron_helicase-like"/>
</dbReference>
<name>A0AAV3P2K2_LITER</name>
<dbReference type="Pfam" id="PF14214">
    <property type="entry name" value="Helitron_like_N"/>
    <property type="match status" value="1"/>
</dbReference>
<reference evidence="2 3" key="1">
    <citation type="submission" date="2024-01" db="EMBL/GenBank/DDBJ databases">
        <title>The complete chloroplast genome sequence of Lithospermum erythrorhizon: insights into the phylogenetic relationship among Boraginaceae species and the maternal lineages of purple gromwells.</title>
        <authorList>
            <person name="Okada T."/>
            <person name="Watanabe K."/>
        </authorList>
    </citation>
    <scope>NUCLEOTIDE SEQUENCE [LARGE SCALE GENOMIC DNA]</scope>
</reference>